<name>A0A072UFV8_MEDTR</name>
<protein>
    <recommendedName>
        <fullName evidence="6">Transmembrane protein</fullName>
    </recommendedName>
</protein>
<evidence type="ECO:0000313" key="5">
    <source>
        <dbReference type="Proteomes" id="UP000002051"/>
    </source>
</evidence>
<accession>A0A072UFV8</accession>
<dbReference type="EMBL" id="CM001220">
    <property type="protein sequence ID" value="KEH28567.1"/>
    <property type="molecule type" value="Genomic_DNA"/>
</dbReference>
<evidence type="ECO:0000256" key="1">
    <source>
        <dbReference type="SAM" id="SignalP"/>
    </source>
</evidence>
<keyword evidence="5" id="KW-1185">Reference proteome</keyword>
<dbReference type="AlphaFoldDB" id="A0A072UFV8"/>
<reference evidence="4" key="3">
    <citation type="submission" date="2015-04" db="UniProtKB">
        <authorList>
            <consortium name="EnsemblPlants"/>
        </authorList>
    </citation>
    <scope>IDENTIFICATION</scope>
    <source>
        <strain evidence="4">cv. Jemalong A17</strain>
    </source>
</reference>
<dbReference type="Proteomes" id="UP000265566">
    <property type="component" value="Chromosome 4"/>
</dbReference>
<reference evidence="2 5" key="1">
    <citation type="journal article" date="2011" name="Nature">
        <title>The Medicago genome provides insight into the evolution of rhizobial symbioses.</title>
        <authorList>
            <person name="Young N.D."/>
            <person name="Debelle F."/>
            <person name="Oldroyd G.E."/>
            <person name="Geurts R."/>
            <person name="Cannon S.B."/>
            <person name="Udvardi M.K."/>
            <person name="Benedito V.A."/>
            <person name="Mayer K.F."/>
            <person name="Gouzy J."/>
            <person name="Schoof H."/>
            <person name="Van de Peer Y."/>
            <person name="Proost S."/>
            <person name="Cook D.R."/>
            <person name="Meyers B.C."/>
            <person name="Spannagl M."/>
            <person name="Cheung F."/>
            <person name="De Mita S."/>
            <person name="Krishnakumar V."/>
            <person name="Gundlach H."/>
            <person name="Zhou S."/>
            <person name="Mudge J."/>
            <person name="Bharti A.K."/>
            <person name="Murray J.D."/>
            <person name="Naoumkina M.A."/>
            <person name="Rosen B."/>
            <person name="Silverstein K.A."/>
            <person name="Tang H."/>
            <person name="Rombauts S."/>
            <person name="Zhao P.X."/>
            <person name="Zhou P."/>
            <person name="Barbe V."/>
            <person name="Bardou P."/>
            <person name="Bechner M."/>
            <person name="Bellec A."/>
            <person name="Berger A."/>
            <person name="Berges H."/>
            <person name="Bidwell S."/>
            <person name="Bisseling T."/>
            <person name="Choisne N."/>
            <person name="Couloux A."/>
            <person name="Denny R."/>
            <person name="Deshpande S."/>
            <person name="Dai X."/>
            <person name="Doyle J.J."/>
            <person name="Dudez A.M."/>
            <person name="Farmer A.D."/>
            <person name="Fouteau S."/>
            <person name="Franken C."/>
            <person name="Gibelin C."/>
            <person name="Gish J."/>
            <person name="Goldstein S."/>
            <person name="Gonzalez A.J."/>
            <person name="Green P.J."/>
            <person name="Hallab A."/>
            <person name="Hartog M."/>
            <person name="Hua A."/>
            <person name="Humphray S.J."/>
            <person name="Jeong D.H."/>
            <person name="Jing Y."/>
            <person name="Jocker A."/>
            <person name="Kenton S.M."/>
            <person name="Kim D.J."/>
            <person name="Klee K."/>
            <person name="Lai H."/>
            <person name="Lang C."/>
            <person name="Lin S."/>
            <person name="Macmil S.L."/>
            <person name="Magdelenat G."/>
            <person name="Matthews L."/>
            <person name="McCorrison J."/>
            <person name="Monaghan E.L."/>
            <person name="Mun J.H."/>
            <person name="Najar F.Z."/>
            <person name="Nicholson C."/>
            <person name="Noirot C."/>
            <person name="O'Bleness M."/>
            <person name="Paule C.R."/>
            <person name="Poulain J."/>
            <person name="Prion F."/>
            <person name="Qin B."/>
            <person name="Qu C."/>
            <person name="Retzel E.F."/>
            <person name="Riddle C."/>
            <person name="Sallet E."/>
            <person name="Samain S."/>
            <person name="Samson N."/>
            <person name="Sanders I."/>
            <person name="Saurat O."/>
            <person name="Scarpelli C."/>
            <person name="Schiex T."/>
            <person name="Segurens B."/>
            <person name="Severin A.J."/>
            <person name="Sherrier D.J."/>
            <person name="Shi R."/>
            <person name="Sims S."/>
            <person name="Singer S.R."/>
            <person name="Sinharoy S."/>
            <person name="Sterck L."/>
            <person name="Viollet A."/>
            <person name="Wang B.B."/>
            <person name="Wang K."/>
            <person name="Wang M."/>
            <person name="Wang X."/>
            <person name="Warfsmann J."/>
            <person name="Weissenbach J."/>
            <person name="White D.D."/>
            <person name="White J.D."/>
            <person name="Wiley G.B."/>
            <person name="Wincker P."/>
            <person name="Xing Y."/>
            <person name="Yang L."/>
            <person name="Yao Z."/>
            <person name="Ying F."/>
            <person name="Zhai J."/>
            <person name="Zhou L."/>
            <person name="Zuber A."/>
            <person name="Denarie J."/>
            <person name="Dixon R.A."/>
            <person name="May G.D."/>
            <person name="Schwartz D.C."/>
            <person name="Rogers J."/>
            <person name="Quetier F."/>
            <person name="Town C.D."/>
            <person name="Roe B.A."/>
        </authorList>
    </citation>
    <scope>NUCLEOTIDE SEQUENCE [LARGE SCALE GENOMIC DNA]</scope>
    <source>
        <strain evidence="2">A17</strain>
        <strain evidence="4 5">cv. Jemalong A17</strain>
    </source>
</reference>
<dbReference type="EMBL" id="PSQE01000004">
    <property type="protein sequence ID" value="RHN58390.1"/>
    <property type="molecule type" value="Genomic_DNA"/>
</dbReference>
<sequence>MKVIFFVLFILIISNAQSIISNEEEGRSIIQINEEAHEFNGNLYGNGNIEVSTRLNSKNVIVASKNEHEHKHELSDAISFSTGGGGRGGGASEGGGMGGGGGVAGGAAGGIIGGGIVGGTVANGGHNGGHNGTHNSATTLSAVPHFCVSTLILCMSFWL</sequence>
<dbReference type="Gramene" id="rna20297">
    <property type="protein sequence ID" value="RHN58390.1"/>
    <property type="gene ID" value="gene20297"/>
</dbReference>
<evidence type="ECO:0000313" key="4">
    <source>
        <dbReference type="EnsemblPlants" id="KEH28567"/>
    </source>
</evidence>
<dbReference type="Proteomes" id="UP000002051">
    <property type="component" value="Chromosome 4"/>
</dbReference>
<feature type="signal peptide" evidence="1">
    <location>
        <begin position="1"/>
        <end position="16"/>
    </location>
</feature>
<gene>
    <name evidence="4" type="primary">25491201</name>
    <name evidence="2" type="ordered locus">MTR_4g007600</name>
    <name evidence="3" type="ORF">MtrunA17_Chr4g0001911</name>
</gene>
<reference evidence="2 5" key="2">
    <citation type="journal article" date="2014" name="BMC Genomics">
        <title>An improved genome release (version Mt4.0) for the model legume Medicago truncatula.</title>
        <authorList>
            <person name="Tang H."/>
            <person name="Krishnakumar V."/>
            <person name="Bidwell S."/>
            <person name="Rosen B."/>
            <person name="Chan A."/>
            <person name="Zhou S."/>
            <person name="Gentzbittel L."/>
            <person name="Childs K.L."/>
            <person name="Yandell M."/>
            <person name="Gundlach H."/>
            <person name="Mayer K.F."/>
            <person name="Schwartz D.C."/>
            <person name="Town C.D."/>
        </authorList>
    </citation>
    <scope>GENOME REANNOTATION</scope>
    <source>
        <strain evidence="2">A17</strain>
        <strain evidence="4 5">cv. Jemalong A17</strain>
    </source>
</reference>
<dbReference type="OrthoDB" id="1457002at2759"/>
<proteinExistence type="predicted"/>
<evidence type="ECO:0008006" key="6">
    <source>
        <dbReference type="Google" id="ProtNLM"/>
    </source>
</evidence>
<organism evidence="2 5">
    <name type="scientific">Medicago truncatula</name>
    <name type="common">Barrel medic</name>
    <name type="synonym">Medicago tribuloides</name>
    <dbReference type="NCBI Taxonomy" id="3880"/>
    <lineage>
        <taxon>Eukaryota</taxon>
        <taxon>Viridiplantae</taxon>
        <taxon>Streptophyta</taxon>
        <taxon>Embryophyta</taxon>
        <taxon>Tracheophyta</taxon>
        <taxon>Spermatophyta</taxon>
        <taxon>Magnoliopsida</taxon>
        <taxon>eudicotyledons</taxon>
        <taxon>Gunneridae</taxon>
        <taxon>Pentapetalae</taxon>
        <taxon>rosids</taxon>
        <taxon>fabids</taxon>
        <taxon>Fabales</taxon>
        <taxon>Fabaceae</taxon>
        <taxon>Papilionoideae</taxon>
        <taxon>50 kb inversion clade</taxon>
        <taxon>NPAAA clade</taxon>
        <taxon>Hologalegina</taxon>
        <taxon>IRL clade</taxon>
        <taxon>Trifolieae</taxon>
        <taxon>Medicago</taxon>
    </lineage>
</organism>
<dbReference type="HOGENOM" id="CLU_1663376_0_0_1"/>
<reference evidence="3" key="4">
    <citation type="journal article" date="2018" name="Nat. Plants">
        <title>Whole-genome landscape of Medicago truncatula symbiotic genes.</title>
        <authorList>
            <person name="Pecrix Y."/>
            <person name="Gamas P."/>
            <person name="Carrere S."/>
        </authorList>
    </citation>
    <scope>NUCLEOTIDE SEQUENCE</scope>
    <source>
        <tissue evidence="3">Leaves</tissue>
    </source>
</reference>
<evidence type="ECO:0000313" key="2">
    <source>
        <dbReference type="EMBL" id="KEH28567.1"/>
    </source>
</evidence>
<dbReference type="EnsemblPlants" id="KEH28567">
    <property type="protein sequence ID" value="KEH28567"/>
    <property type="gene ID" value="MTR_4g007600"/>
</dbReference>
<keyword evidence="1" id="KW-0732">Signal</keyword>
<dbReference type="KEGG" id="mtr:25491201"/>
<feature type="chain" id="PRO_5014499615" description="Transmembrane protein" evidence="1">
    <location>
        <begin position="17"/>
        <end position="159"/>
    </location>
</feature>
<evidence type="ECO:0000313" key="3">
    <source>
        <dbReference type="EMBL" id="RHN58390.1"/>
    </source>
</evidence>